<sequence length="543" mass="58598">MSFLNKLKISLKLSFGFGFVLFLTVLIALITIHSLRSSISVADLVHNLVDNSYARINASTTQSAEMNSSMSFYLSPGNQTETAKSKVESNLAAALKLAENLDIPQYQSQVDKIIALTKNFSDNYYKAVVPLIKAGKSFDALAFYLDQMQPVAYEIAHIQAAVGKEVISDISEEVDVLRDTTGLIVVIACTIFAVILGALTAFMISRYITKCLRHLCLIADSISKNDLTVDIPVYTYDEFGELAMMMRTMRNNLSESVALVINVSDQLSSQITNMNHSSQDVEDAAKTAESQTVTVAAAADEMVSTTADIARNCESAAAVSDDSKHITLMGMDVVRATVDQIRDQSERTNQDALKIQALADQTQKIGFIVGTIDEIAAQTNLLALNAAIEAARAGEAGRGFAVVADEVRALASRTTKSTQEISSMVSQIQNDANVATQSMASSVSNMNTVAEKAGELETSLNSVLDKVNAVNTQITQIATAAEEQTTATSEISTNMQGITTATQIVFDKSQNAIETSEKSVISIKDLVHNLSKFKLRDPNAYNS</sequence>
<dbReference type="PROSITE" id="PS50111">
    <property type="entry name" value="CHEMOTAXIS_TRANSDUC_2"/>
    <property type="match status" value="1"/>
</dbReference>
<comment type="similarity">
    <text evidence="3">Belongs to the methyl-accepting chemotaxis (MCP) protein family.</text>
</comment>
<dbReference type="Pfam" id="PF00672">
    <property type="entry name" value="HAMP"/>
    <property type="match status" value="1"/>
</dbReference>
<dbReference type="InterPro" id="IPR004089">
    <property type="entry name" value="MCPsignal_dom"/>
</dbReference>
<evidence type="ECO:0000259" key="7">
    <source>
        <dbReference type="PROSITE" id="PS50885"/>
    </source>
</evidence>
<keyword evidence="5" id="KW-1133">Transmembrane helix</keyword>
<dbReference type="Pfam" id="PF00015">
    <property type="entry name" value="MCPsignal"/>
    <property type="match status" value="1"/>
</dbReference>
<evidence type="ECO:0000256" key="4">
    <source>
        <dbReference type="PROSITE-ProRule" id="PRU00284"/>
    </source>
</evidence>
<protein>
    <submittedName>
        <fullName evidence="8">Methyl-accepting chemotaxis protein 2</fullName>
    </submittedName>
</protein>
<reference evidence="8 9" key="1">
    <citation type="submission" date="2018-06" db="EMBL/GenBank/DDBJ databases">
        <authorList>
            <consortium name="Pathogen Informatics"/>
            <person name="Doyle S."/>
        </authorList>
    </citation>
    <scope>NUCLEOTIDE SEQUENCE [LARGE SCALE GENOMIC DNA]</scope>
    <source>
        <strain evidence="8 9">NCTC13093</strain>
    </source>
</reference>
<feature type="transmembrane region" description="Helical" evidence="5">
    <location>
        <begin position="183"/>
        <end position="204"/>
    </location>
</feature>
<evidence type="ECO:0000313" key="9">
    <source>
        <dbReference type="Proteomes" id="UP000250086"/>
    </source>
</evidence>
<name>A0A2X0V0Q9_9GAMM</name>
<dbReference type="Proteomes" id="UP000250086">
    <property type="component" value="Unassembled WGS sequence"/>
</dbReference>
<accession>A0A2X0V0Q9</accession>
<feature type="transmembrane region" description="Helical" evidence="5">
    <location>
        <begin position="12"/>
        <end position="35"/>
    </location>
</feature>
<dbReference type="PANTHER" id="PTHR32089">
    <property type="entry name" value="METHYL-ACCEPTING CHEMOTAXIS PROTEIN MCPB"/>
    <property type="match status" value="1"/>
</dbReference>
<gene>
    <name evidence="8" type="primary">mcp2</name>
    <name evidence="8" type="ORF">NCTC13093_01999</name>
</gene>
<dbReference type="PROSITE" id="PS50885">
    <property type="entry name" value="HAMP"/>
    <property type="match status" value="1"/>
</dbReference>
<dbReference type="GO" id="GO:0006935">
    <property type="term" value="P:chemotaxis"/>
    <property type="evidence" value="ECO:0007669"/>
    <property type="project" value="UniProtKB-ARBA"/>
</dbReference>
<dbReference type="PANTHER" id="PTHR32089:SF112">
    <property type="entry name" value="LYSOZYME-LIKE PROTEIN-RELATED"/>
    <property type="match status" value="1"/>
</dbReference>
<dbReference type="GO" id="GO:0007165">
    <property type="term" value="P:signal transduction"/>
    <property type="evidence" value="ECO:0007669"/>
    <property type="project" value="UniProtKB-KW"/>
</dbReference>
<dbReference type="SUPFAM" id="SSF58104">
    <property type="entry name" value="Methyl-accepting chemotaxis protein (MCP) signaling domain"/>
    <property type="match status" value="1"/>
</dbReference>
<feature type="domain" description="HAMP" evidence="7">
    <location>
        <begin position="206"/>
        <end position="258"/>
    </location>
</feature>
<dbReference type="GO" id="GO:0016020">
    <property type="term" value="C:membrane"/>
    <property type="evidence" value="ECO:0007669"/>
    <property type="project" value="UniProtKB-SubCell"/>
</dbReference>
<dbReference type="InterPro" id="IPR003660">
    <property type="entry name" value="HAMP_dom"/>
</dbReference>
<keyword evidence="5" id="KW-0472">Membrane</keyword>
<evidence type="ECO:0000256" key="3">
    <source>
        <dbReference type="ARBA" id="ARBA00029447"/>
    </source>
</evidence>
<feature type="domain" description="Methyl-accepting transducer" evidence="6">
    <location>
        <begin position="263"/>
        <end position="499"/>
    </location>
</feature>
<dbReference type="EMBL" id="UAPV01000001">
    <property type="protein sequence ID" value="SPT70583.1"/>
    <property type="molecule type" value="Genomic_DNA"/>
</dbReference>
<dbReference type="SMART" id="SM00304">
    <property type="entry name" value="HAMP"/>
    <property type="match status" value="1"/>
</dbReference>
<keyword evidence="5" id="KW-0812">Transmembrane</keyword>
<evidence type="ECO:0000313" key="8">
    <source>
        <dbReference type="EMBL" id="SPT70583.1"/>
    </source>
</evidence>
<evidence type="ECO:0000256" key="1">
    <source>
        <dbReference type="ARBA" id="ARBA00004370"/>
    </source>
</evidence>
<dbReference type="RefSeq" id="WP_113744639.1">
    <property type="nucleotide sequence ID" value="NZ_UAPU01000005.1"/>
</dbReference>
<evidence type="ECO:0000256" key="2">
    <source>
        <dbReference type="ARBA" id="ARBA00023224"/>
    </source>
</evidence>
<dbReference type="OrthoDB" id="2489132at2"/>
<keyword evidence="2 4" id="KW-0807">Transducer</keyword>
<dbReference type="CDD" id="cd11386">
    <property type="entry name" value="MCP_signal"/>
    <property type="match status" value="1"/>
</dbReference>
<dbReference type="CDD" id="cd06225">
    <property type="entry name" value="HAMP"/>
    <property type="match status" value="1"/>
</dbReference>
<dbReference type="FunFam" id="1.10.287.950:FF:000001">
    <property type="entry name" value="Methyl-accepting chemotaxis sensory transducer"/>
    <property type="match status" value="1"/>
</dbReference>
<dbReference type="Gene3D" id="1.10.287.950">
    <property type="entry name" value="Methyl-accepting chemotaxis protein"/>
    <property type="match status" value="1"/>
</dbReference>
<keyword evidence="9" id="KW-1185">Reference proteome</keyword>
<comment type="subcellular location">
    <subcellularLocation>
        <location evidence="1">Membrane</location>
    </subcellularLocation>
</comment>
<proteinExistence type="inferred from homology"/>
<organism evidence="8 9">
    <name type="scientific">Anaerobiospirillum thomasii</name>
    <dbReference type="NCBI Taxonomy" id="179995"/>
    <lineage>
        <taxon>Bacteria</taxon>
        <taxon>Pseudomonadati</taxon>
        <taxon>Pseudomonadota</taxon>
        <taxon>Gammaproteobacteria</taxon>
        <taxon>Aeromonadales</taxon>
        <taxon>Succinivibrionaceae</taxon>
        <taxon>Anaerobiospirillum</taxon>
    </lineage>
</organism>
<evidence type="ECO:0000256" key="5">
    <source>
        <dbReference type="SAM" id="Phobius"/>
    </source>
</evidence>
<dbReference type="AlphaFoldDB" id="A0A2X0V0Q9"/>
<evidence type="ECO:0000259" key="6">
    <source>
        <dbReference type="PROSITE" id="PS50111"/>
    </source>
</evidence>
<dbReference type="SMART" id="SM00283">
    <property type="entry name" value="MA"/>
    <property type="match status" value="1"/>
</dbReference>